<organism evidence="4 5">
    <name type="scientific">Chenopodium quinoa</name>
    <name type="common">Quinoa</name>
    <dbReference type="NCBI Taxonomy" id="63459"/>
    <lineage>
        <taxon>Eukaryota</taxon>
        <taxon>Viridiplantae</taxon>
        <taxon>Streptophyta</taxon>
        <taxon>Embryophyta</taxon>
        <taxon>Tracheophyta</taxon>
        <taxon>Spermatophyta</taxon>
        <taxon>Magnoliopsida</taxon>
        <taxon>eudicotyledons</taxon>
        <taxon>Gunneridae</taxon>
        <taxon>Pentapetalae</taxon>
        <taxon>Caryophyllales</taxon>
        <taxon>Chenopodiaceae</taxon>
        <taxon>Chenopodioideae</taxon>
        <taxon>Atripliceae</taxon>
        <taxon>Chenopodium</taxon>
    </lineage>
</organism>
<dbReference type="OMA" id="LACDFWN"/>
<reference evidence="4" key="2">
    <citation type="submission" date="2021-03" db="UniProtKB">
        <authorList>
            <consortium name="EnsemblPlants"/>
        </authorList>
    </citation>
    <scope>IDENTIFICATION</scope>
</reference>
<feature type="domain" description="HAT C-terminal dimerisation" evidence="2">
    <location>
        <begin position="409"/>
        <end position="491"/>
    </location>
</feature>
<evidence type="ECO:0000313" key="4">
    <source>
        <dbReference type="EnsemblPlants" id="AUR62009928-RA:cds"/>
    </source>
</evidence>
<proteinExistence type="predicted"/>
<dbReference type="AlphaFoldDB" id="A0A803LDI9"/>
<evidence type="ECO:0000259" key="2">
    <source>
        <dbReference type="Pfam" id="PF05699"/>
    </source>
</evidence>
<dbReference type="GO" id="GO:0003677">
    <property type="term" value="F:DNA binding"/>
    <property type="evidence" value="ECO:0007669"/>
    <property type="project" value="UniProtKB-KW"/>
</dbReference>
<reference evidence="4" key="1">
    <citation type="journal article" date="2017" name="Nature">
        <title>The genome of Chenopodium quinoa.</title>
        <authorList>
            <person name="Jarvis D.E."/>
            <person name="Ho Y.S."/>
            <person name="Lightfoot D.J."/>
            <person name="Schmoeckel S.M."/>
            <person name="Li B."/>
            <person name="Borm T.J.A."/>
            <person name="Ohyanagi H."/>
            <person name="Mineta K."/>
            <person name="Michell C.T."/>
            <person name="Saber N."/>
            <person name="Kharbatia N.M."/>
            <person name="Rupper R.R."/>
            <person name="Sharp A.R."/>
            <person name="Dally N."/>
            <person name="Boughton B.A."/>
            <person name="Woo Y.H."/>
            <person name="Gao G."/>
            <person name="Schijlen E.G.W.M."/>
            <person name="Guo X."/>
            <person name="Momin A.A."/>
            <person name="Negrao S."/>
            <person name="Al-Babili S."/>
            <person name="Gehring C."/>
            <person name="Roessner U."/>
            <person name="Jung C."/>
            <person name="Murphy K."/>
            <person name="Arold S.T."/>
            <person name="Gojobori T."/>
            <person name="van der Linden C.G."/>
            <person name="van Loo E.N."/>
            <person name="Jellen E.N."/>
            <person name="Maughan P.J."/>
            <person name="Tester M."/>
        </authorList>
    </citation>
    <scope>NUCLEOTIDE SEQUENCE [LARGE SCALE GENOMIC DNA]</scope>
    <source>
        <strain evidence="4">cv. PI 614886</strain>
    </source>
</reference>
<dbReference type="InterPro" id="IPR025525">
    <property type="entry name" value="hAT-like_transposase_RNase-H"/>
</dbReference>
<protein>
    <recommendedName>
        <fullName evidence="6">Transposase</fullName>
    </recommendedName>
</protein>
<dbReference type="Proteomes" id="UP000596660">
    <property type="component" value="Unplaced"/>
</dbReference>
<dbReference type="SUPFAM" id="SSF53098">
    <property type="entry name" value="Ribonuclease H-like"/>
    <property type="match status" value="1"/>
</dbReference>
<dbReference type="InterPro" id="IPR052035">
    <property type="entry name" value="ZnF_BED_domain_contain"/>
</dbReference>
<evidence type="ECO:0000256" key="1">
    <source>
        <dbReference type="ARBA" id="ARBA00023125"/>
    </source>
</evidence>
<feature type="domain" description="hAT-like transposase RNase-H fold" evidence="3">
    <location>
        <begin position="262"/>
        <end position="362"/>
    </location>
</feature>
<dbReference type="EnsemblPlants" id="AUR62009928-RA">
    <property type="protein sequence ID" value="AUR62009928-RA:cds"/>
    <property type="gene ID" value="AUR62009928"/>
</dbReference>
<dbReference type="Pfam" id="PF14372">
    <property type="entry name" value="hAT-like_RNase-H"/>
    <property type="match status" value="1"/>
</dbReference>
<dbReference type="GO" id="GO:0046983">
    <property type="term" value="F:protein dimerization activity"/>
    <property type="evidence" value="ECO:0007669"/>
    <property type="project" value="InterPro"/>
</dbReference>
<name>A0A803LDI9_CHEQI</name>
<evidence type="ECO:0000313" key="5">
    <source>
        <dbReference type="Proteomes" id="UP000596660"/>
    </source>
</evidence>
<dbReference type="Gramene" id="AUR62009928-RA">
    <property type="protein sequence ID" value="AUR62009928-RA:cds"/>
    <property type="gene ID" value="AUR62009928"/>
</dbReference>
<dbReference type="InterPro" id="IPR008906">
    <property type="entry name" value="HATC_C_dom"/>
</dbReference>
<dbReference type="PANTHER" id="PTHR46481:SF11">
    <property type="entry name" value="ZINC FINGER BED DOMAIN-CONTAINING PROTEIN RICESLEEPER 2-LIKE"/>
    <property type="match status" value="1"/>
</dbReference>
<keyword evidence="5" id="KW-1185">Reference proteome</keyword>
<keyword evidence="1" id="KW-0238">DNA-binding</keyword>
<dbReference type="PANTHER" id="PTHR46481">
    <property type="entry name" value="ZINC FINGER BED DOMAIN-CONTAINING PROTEIN 4"/>
    <property type="match status" value="1"/>
</dbReference>
<evidence type="ECO:0008006" key="6">
    <source>
        <dbReference type="Google" id="ProtNLM"/>
    </source>
</evidence>
<dbReference type="Pfam" id="PF05699">
    <property type="entry name" value="Dimer_Tnp_hAT"/>
    <property type="match status" value="1"/>
</dbReference>
<accession>A0A803LDI9</accession>
<evidence type="ECO:0000259" key="3">
    <source>
        <dbReference type="Pfam" id="PF14372"/>
    </source>
</evidence>
<dbReference type="InterPro" id="IPR012337">
    <property type="entry name" value="RNaseH-like_sf"/>
</dbReference>
<sequence>MIILHEYPLSMVEHAGFRKYSKTLQPGFKVPCRNTTKKDILHRYEAEKESISALLRKVKGRVALTTDMWTTNHQNKGYMAVTAHFFDNTWTLHSQILRFLYVPAPHTADVLANSLKECIQSWNLDLRLSSITVDNCTTNDAMMDILLGEFPYGSLMLHGQGLERIRESVSFWTASPKRVKKFEQVAKQVTRDCKKQLVLDCKTRWNSTYEMLVVAMKFREVFVVLSARDNLYKNPPLMEDWDKVVKICEILQVFNDITHQFSASKYPTANIYFPRICEIRIALTRWFTSPTTYIRNMVEVMMEKYNKYWFDVNGLMGVATILDPRFKMALIRFYFAKIYDPSDVDNEVNRIYGFLKELVEEYDNKNENSRSSSSQMYSYDISSNVGKGYMQEFAQFVSQDNSKVGLKSDLEKYLEAETIPLADDFDILNWWKTNGNNYPVLQQIAKDIMSIPVSTVPSESAFSTSGRVLDPYRSRLLPETVEALMCSQNWIWANYKGSGECIMMGGNNCDDGYDDEMDSGKSGVVHID</sequence>